<evidence type="ECO:0000313" key="4">
    <source>
        <dbReference type="Proteomes" id="UP000280668"/>
    </source>
</evidence>
<dbReference type="SMART" id="SM00909">
    <property type="entry name" value="Germane"/>
    <property type="match status" value="1"/>
</dbReference>
<dbReference type="Pfam" id="PF25976">
    <property type="entry name" value="LpqB_N"/>
    <property type="match status" value="1"/>
</dbReference>
<organism evidence="3 4">
    <name type="scientific">Bogoriella caseilytica</name>
    <dbReference type="NCBI Taxonomy" id="56055"/>
    <lineage>
        <taxon>Bacteria</taxon>
        <taxon>Bacillati</taxon>
        <taxon>Actinomycetota</taxon>
        <taxon>Actinomycetes</taxon>
        <taxon>Micrococcales</taxon>
        <taxon>Bogoriellaceae</taxon>
        <taxon>Bogoriella</taxon>
    </lineage>
</organism>
<feature type="domain" description="GerMN" evidence="2">
    <location>
        <begin position="211"/>
        <end position="302"/>
    </location>
</feature>
<protein>
    <submittedName>
        <fullName evidence="3">Sporulation and spore germination protein</fullName>
    </submittedName>
</protein>
<dbReference type="Pfam" id="PF10647">
    <property type="entry name" value="Gmad1"/>
    <property type="match status" value="1"/>
</dbReference>
<evidence type="ECO:0000259" key="2">
    <source>
        <dbReference type="SMART" id="SM00909"/>
    </source>
</evidence>
<feature type="signal peptide" evidence="1">
    <location>
        <begin position="1"/>
        <end position="32"/>
    </location>
</feature>
<keyword evidence="4" id="KW-1185">Reference proteome</keyword>
<dbReference type="InterPro" id="IPR059026">
    <property type="entry name" value="LpqB_N"/>
</dbReference>
<dbReference type="Proteomes" id="UP000280668">
    <property type="component" value="Unassembled WGS sequence"/>
</dbReference>
<dbReference type="AlphaFoldDB" id="A0A3N2BEQ2"/>
<evidence type="ECO:0000256" key="1">
    <source>
        <dbReference type="SAM" id="SignalP"/>
    </source>
</evidence>
<gene>
    <name evidence="3" type="ORF">EDD31_2131</name>
</gene>
<proteinExistence type="predicted"/>
<name>A0A3N2BEQ2_9MICO</name>
<feature type="chain" id="PRO_5038503528" evidence="1">
    <location>
        <begin position="33"/>
        <end position="573"/>
    </location>
</feature>
<dbReference type="OrthoDB" id="3226781at2"/>
<keyword evidence="1" id="KW-0732">Signal</keyword>
<evidence type="ECO:0000313" key="3">
    <source>
        <dbReference type="EMBL" id="ROR73743.1"/>
    </source>
</evidence>
<reference evidence="3 4" key="1">
    <citation type="submission" date="2018-11" db="EMBL/GenBank/DDBJ databases">
        <title>Sequencing the genomes of 1000 actinobacteria strains.</title>
        <authorList>
            <person name="Klenk H.-P."/>
        </authorList>
    </citation>
    <scope>NUCLEOTIDE SEQUENCE [LARGE SCALE GENOMIC DNA]</scope>
    <source>
        <strain evidence="3 4">DSM 11294</strain>
    </source>
</reference>
<dbReference type="InterPro" id="IPR018910">
    <property type="entry name" value="LpqB_C"/>
</dbReference>
<dbReference type="InterPro" id="IPR019606">
    <property type="entry name" value="GerMN"/>
</dbReference>
<accession>A0A3N2BEQ2</accession>
<comment type="caution">
    <text evidence="3">The sequence shown here is derived from an EMBL/GenBank/DDBJ whole genome shotgun (WGS) entry which is preliminary data.</text>
</comment>
<sequence>MTASVPHRPQPRRVLGALALLLALAVAVGACAGLPQSGPVTSADTELPAGSEVSLFVPGPSPGAEPEEIVQGFLDAVTAGFGDDFGVARDFLAGPAVEDWRPGESTQIHVSSAPRVERTATGAVEVSVDAVATVDERGRYIQAPVDAVFDAEMSLARNAAGEWRIVDLPNGILLPEASFSLAYSSTYLHFLTPDDQYFVLETRWFPRENLATAATNALLAGPSEWLEPGVRTAAPSGTRLRVDSVPVGTDGVATVDLTSAVLEAEVNDRALLRAQIEATLATAGDVREVRLAVGQQAFDTGSSLPELSVYPYSTPSSWLAIADGELMQVSEGEATMHPGADLLGDELSSPATGYGEDPPSVVIDGGDNLVTVPDFQSPPSVLVEGRDLLAPSIDRFGWIWTISQEEDQDPQMIAIQATGERVDITAPWLAEGEVLALRISRDGSRAGLIREVAGEAVVEVAAVQRDTEGRPSQLADPVAVAQRLEDPSDLAWVGPTTLAVLATSDLEPSRAVHTVPLGAPHAALPVVEGAVRITAGRGDTSLLVTTEEGTIFERNGATWRAAHVGLEDPALPG</sequence>
<dbReference type="EMBL" id="RKHK01000001">
    <property type="protein sequence ID" value="ROR73743.1"/>
    <property type="molecule type" value="Genomic_DNA"/>
</dbReference>
<dbReference type="RefSeq" id="WP_123304125.1">
    <property type="nucleotide sequence ID" value="NZ_RKHK01000001.1"/>
</dbReference>
<dbReference type="Pfam" id="PF10646">
    <property type="entry name" value="Germane"/>
    <property type="match status" value="1"/>
</dbReference>